<gene>
    <name evidence="2" type="ORF">HJC23_001434</name>
</gene>
<feature type="chain" id="PRO_5044817731" evidence="1">
    <location>
        <begin position="25"/>
        <end position="183"/>
    </location>
</feature>
<reference evidence="2 3" key="1">
    <citation type="journal article" date="2020" name="G3 (Bethesda)">
        <title>Improved Reference Genome for Cyclotella cryptica CCMP332, a Model for Cell Wall Morphogenesis, Salinity Adaptation, and Lipid Production in Diatoms (Bacillariophyta).</title>
        <authorList>
            <person name="Roberts W.R."/>
            <person name="Downey K.M."/>
            <person name="Ruck E.C."/>
            <person name="Traller J.C."/>
            <person name="Alverson A.J."/>
        </authorList>
    </citation>
    <scope>NUCLEOTIDE SEQUENCE [LARGE SCALE GENOMIC DNA]</scope>
    <source>
        <strain evidence="2 3">CCMP332</strain>
    </source>
</reference>
<evidence type="ECO:0000313" key="3">
    <source>
        <dbReference type="Proteomes" id="UP001516023"/>
    </source>
</evidence>
<protein>
    <submittedName>
        <fullName evidence="2">Uncharacterized protein</fullName>
    </submittedName>
</protein>
<feature type="signal peptide" evidence="1">
    <location>
        <begin position="1"/>
        <end position="24"/>
    </location>
</feature>
<evidence type="ECO:0000313" key="2">
    <source>
        <dbReference type="EMBL" id="KAL3781127.1"/>
    </source>
</evidence>
<proteinExistence type="predicted"/>
<comment type="caution">
    <text evidence="2">The sequence shown here is derived from an EMBL/GenBank/DDBJ whole genome shotgun (WGS) entry which is preliminary data.</text>
</comment>
<dbReference type="EMBL" id="JABMIG020000326">
    <property type="protein sequence ID" value="KAL3781127.1"/>
    <property type="molecule type" value="Genomic_DNA"/>
</dbReference>
<keyword evidence="1" id="KW-0732">Signal</keyword>
<sequence>MMTRIATTMIFIASSLLVVRQNDAFCPPVASTVSLDSSIRPQNRQDTKIQSEFHPPFADTTETVQQVDAKGKVFSPGTVVSIAPNTKVKAYQVPKDAFGSFDSHGRFVPADESTISRGTSCLVLSEGLRGEVVRVYNVNEWDRTHPILVRFREGQDREGGEGGFVVPKTFMMHFDADEILVVD</sequence>
<dbReference type="Proteomes" id="UP001516023">
    <property type="component" value="Unassembled WGS sequence"/>
</dbReference>
<dbReference type="AlphaFoldDB" id="A0ABD3NZW2"/>
<evidence type="ECO:0000256" key="1">
    <source>
        <dbReference type="SAM" id="SignalP"/>
    </source>
</evidence>
<name>A0ABD3NZW2_9STRA</name>
<organism evidence="2 3">
    <name type="scientific">Cyclotella cryptica</name>
    <dbReference type="NCBI Taxonomy" id="29204"/>
    <lineage>
        <taxon>Eukaryota</taxon>
        <taxon>Sar</taxon>
        <taxon>Stramenopiles</taxon>
        <taxon>Ochrophyta</taxon>
        <taxon>Bacillariophyta</taxon>
        <taxon>Coscinodiscophyceae</taxon>
        <taxon>Thalassiosirophycidae</taxon>
        <taxon>Stephanodiscales</taxon>
        <taxon>Stephanodiscaceae</taxon>
        <taxon>Cyclotella</taxon>
    </lineage>
</organism>
<keyword evidence="3" id="KW-1185">Reference proteome</keyword>
<accession>A0ABD3NZW2</accession>